<gene>
    <name evidence="2" type="ORF">UFOPK3957_00406</name>
</gene>
<proteinExistence type="predicted"/>
<dbReference type="EMBL" id="CAFBOM010000047">
    <property type="protein sequence ID" value="CAB4979613.1"/>
    <property type="molecule type" value="Genomic_DNA"/>
</dbReference>
<organism evidence="2">
    <name type="scientific">freshwater metagenome</name>
    <dbReference type="NCBI Taxonomy" id="449393"/>
    <lineage>
        <taxon>unclassified sequences</taxon>
        <taxon>metagenomes</taxon>
        <taxon>ecological metagenomes</taxon>
    </lineage>
</organism>
<evidence type="ECO:0000256" key="1">
    <source>
        <dbReference type="SAM" id="MobiDB-lite"/>
    </source>
</evidence>
<reference evidence="2" key="1">
    <citation type="submission" date="2020-05" db="EMBL/GenBank/DDBJ databases">
        <authorList>
            <person name="Chiriac C."/>
            <person name="Salcher M."/>
            <person name="Ghai R."/>
            <person name="Kavagutti S V."/>
        </authorList>
    </citation>
    <scope>NUCLEOTIDE SEQUENCE</scope>
</reference>
<feature type="region of interest" description="Disordered" evidence="1">
    <location>
        <begin position="30"/>
        <end position="75"/>
    </location>
</feature>
<protein>
    <submittedName>
        <fullName evidence="2">Unannotated protein</fullName>
    </submittedName>
</protein>
<feature type="compositionally biased region" description="Basic and acidic residues" evidence="1">
    <location>
        <begin position="36"/>
        <end position="47"/>
    </location>
</feature>
<name>A0A6J7MMD5_9ZZZZ</name>
<accession>A0A6J7MMD5</accession>
<sequence>MDLDELAVRQAQDPTCLVAMKQLVTVTTLQAQTDSASHDERYRRNDEDHDSEEPGNGVDREVEGGGDDVVAATDP</sequence>
<evidence type="ECO:0000313" key="2">
    <source>
        <dbReference type="EMBL" id="CAB4979613.1"/>
    </source>
</evidence>
<dbReference type="AlphaFoldDB" id="A0A6J7MMD5"/>